<dbReference type="PANTHER" id="PTHR44688">
    <property type="entry name" value="DNA-BINDING TRANSCRIPTIONAL ACTIVATOR DEVR_DOSR"/>
    <property type="match status" value="1"/>
</dbReference>
<dbReference type="Gene3D" id="1.10.10.10">
    <property type="entry name" value="Winged helix-like DNA-binding domain superfamily/Winged helix DNA-binding domain"/>
    <property type="match status" value="1"/>
</dbReference>
<gene>
    <name evidence="5" type="ordered locus">Amet_1060</name>
</gene>
<evidence type="ECO:0000313" key="5">
    <source>
        <dbReference type="EMBL" id="ABR47272.1"/>
    </source>
</evidence>
<evidence type="ECO:0000256" key="2">
    <source>
        <dbReference type="ARBA" id="ARBA00023125"/>
    </source>
</evidence>
<sequence>MKKEVQESWKRCEEIGLSPQISIPRIILRNEKIKLLLNENKLLVSSFRDAVVCIKNIFKEEYAFFLVDQQGILLATERSGQIGREKEMLQIKPGISFVEESYGTNAISMAIQLEKPVHMRPEEHYSEHLKGLYCFAIPLNVDDEIIGYLDVSTINQKITEEMITITELLPYKIIEEYKKQIKNIEKAFKRESSKLTTKQLQILQLMIKSYTEDEIGKELHVSINTVKYHKKSIFSKLNVRSSREAIIKALHVKVVSLE</sequence>
<organism evidence="5 6">
    <name type="scientific">Alkaliphilus metalliredigens (strain QYMF)</name>
    <dbReference type="NCBI Taxonomy" id="293826"/>
    <lineage>
        <taxon>Bacteria</taxon>
        <taxon>Bacillati</taxon>
        <taxon>Bacillota</taxon>
        <taxon>Clostridia</taxon>
        <taxon>Peptostreptococcales</taxon>
        <taxon>Natronincolaceae</taxon>
        <taxon>Alkaliphilus</taxon>
    </lineage>
</organism>
<dbReference type="eggNOG" id="COG2197">
    <property type="taxonomic scope" value="Bacteria"/>
</dbReference>
<dbReference type="STRING" id="293826.Amet_1060"/>
<dbReference type="Pfam" id="PF00196">
    <property type="entry name" value="GerE"/>
    <property type="match status" value="1"/>
</dbReference>
<dbReference type="AlphaFoldDB" id="A6TM54"/>
<name>A6TM54_ALKMQ</name>
<dbReference type="InterPro" id="IPR016032">
    <property type="entry name" value="Sig_transdc_resp-reg_C-effctor"/>
</dbReference>
<feature type="domain" description="HTH luxR-type" evidence="4">
    <location>
        <begin position="188"/>
        <end position="253"/>
    </location>
</feature>
<dbReference type="KEGG" id="amt:Amet_1060"/>
<dbReference type="GO" id="GO:0006355">
    <property type="term" value="P:regulation of DNA-templated transcription"/>
    <property type="evidence" value="ECO:0007669"/>
    <property type="project" value="InterPro"/>
</dbReference>
<dbReference type="InterPro" id="IPR003018">
    <property type="entry name" value="GAF"/>
</dbReference>
<dbReference type="PANTHER" id="PTHR44688:SF16">
    <property type="entry name" value="DNA-BINDING TRANSCRIPTIONAL ACTIVATOR DEVR_DOSR"/>
    <property type="match status" value="1"/>
</dbReference>
<accession>A6TM54</accession>
<dbReference type="SUPFAM" id="SSF46894">
    <property type="entry name" value="C-terminal effector domain of the bipartite response regulators"/>
    <property type="match status" value="1"/>
</dbReference>
<dbReference type="Gene3D" id="3.30.450.40">
    <property type="match status" value="1"/>
</dbReference>
<dbReference type="PROSITE" id="PS50043">
    <property type="entry name" value="HTH_LUXR_2"/>
    <property type="match status" value="1"/>
</dbReference>
<keyword evidence="2" id="KW-0238">DNA-binding</keyword>
<dbReference type="PRINTS" id="PR00038">
    <property type="entry name" value="HTHLUXR"/>
</dbReference>
<keyword evidence="1" id="KW-0805">Transcription regulation</keyword>
<protein>
    <submittedName>
        <fullName evidence="5">Regulatory protein, LuxR</fullName>
    </submittedName>
</protein>
<dbReference type="InterPro" id="IPR000792">
    <property type="entry name" value="Tscrpt_reg_LuxR_C"/>
</dbReference>
<evidence type="ECO:0000256" key="1">
    <source>
        <dbReference type="ARBA" id="ARBA00023015"/>
    </source>
</evidence>
<evidence type="ECO:0000256" key="3">
    <source>
        <dbReference type="ARBA" id="ARBA00023163"/>
    </source>
</evidence>
<dbReference type="GO" id="GO:0003677">
    <property type="term" value="F:DNA binding"/>
    <property type="evidence" value="ECO:0007669"/>
    <property type="project" value="UniProtKB-KW"/>
</dbReference>
<reference evidence="6" key="1">
    <citation type="journal article" date="2016" name="Genome Announc.">
        <title>Complete genome sequence of Alkaliphilus metalliredigens strain QYMF, an alkaliphilic and metal-reducing bacterium isolated from borax-contaminated leachate ponds.</title>
        <authorList>
            <person name="Hwang C."/>
            <person name="Copeland A."/>
            <person name="Lucas S."/>
            <person name="Lapidus A."/>
            <person name="Barry K."/>
            <person name="Detter J.C."/>
            <person name="Glavina Del Rio T."/>
            <person name="Hammon N."/>
            <person name="Israni S."/>
            <person name="Dalin E."/>
            <person name="Tice H."/>
            <person name="Pitluck S."/>
            <person name="Chertkov O."/>
            <person name="Brettin T."/>
            <person name="Bruce D."/>
            <person name="Han C."/>
            <person name="Schmutz J."/>
            <person name="Larimer F."/>
            <person name="Land M.L."/>
            <person name="Hauser L."/>
            <person name="Kyrpides N."/>
            <person name="Mikhailova N."/>
            <person name="Ye Q."/>
            <person name="Zhou J."/>
            <person name="Richardson P."/>
            <person name="Fields M.W."/>
        </authorList>
    </citation>
    <scope>NUCLEOTIDE SEQUENCE [LARGE SCALE GENOMIC DNA]</scope>
    <source>
        <strain evidence="6">QYMF</strain>
    </source>
</reference>
<keyword evidence="6" id="KW-1185">Reference proteome</keyword>
<dbReference type="RefSeq" id="WP_012062314.1">
    <property type="nucleotide sequence ID" value="NC_009633.1"/>
</dbReference>
<evidence type="ECO:0000259" key="4">
    <source>
        <dbReference type="PROSITE" id="PS50043"/>
    </source>
</evidence>
<keyword evidence="3" id="KW-0804">Transcription</keyword>
<dbReference type="HOGENOM" id="CLU_088266_0_0_9"/>
<dbReference type="InterPro" id="IPR036388">
    <property type="entry name" value="WH-like_DNA-bd_sf"/>
</dbReference>
<dbReference type="CDD" id="cd06170">
    <property type="entry name" value="LuxR_C_like"/>
    <property type="match status" value="1"/>
</dbReference>
<dbReference type="SMART" id="SM00421">
    <property type="entry name" value="HTH_LUXR"/>
    <property type="match status" value="1"/>
</dbReference>
<dbReference type="InterPro" id="IPR029016">
    <property type="entry name" value="GAF-like_dom_sf"/>
</dbReference>
<dbReference type="Proteomes" id="UP000001572">
    <property type="component" value="Chromosome"/>
</dbReference>
<dbReference type="Pfam" id="PF01590">
    <property type="entry name" value="GAF"/>
    <property type="match status" value="1"/>
</dbReference>
<dbReference type="EMBL" id="CP000724">
    <property type="protein sequence ID" value="ABR47272.1"/>
    <property type="molecule type" value="Genomic_DNA"/>
</dbReference>
<dbReference type="OrthoDB" id="1954582at2"/>
<dbReference type="eggNOG" id="COG3284">
    <property type="taxonomic scope" value="Bacteria"/>
</dbReference>
<proteinExistence type="predicted"/>
<evidence type="ECO:0000313" key="6">
    <source>
        <dbReference type="Proteomes" id="UP000001572"/>
    </source>
</evidence>